<protein>
    <recommendedName>
        <fullName evidence="11">Mitochondrial import receptor subunit TOM20</fullName>
    </recommendedName>
    <alternativeName>
        <fullName evidence="10">Mitochondrial 20 kDa outer membrane protein</fullName>
    </alternativeName>
    <alternativeName>
        <fullName evidence="12">Mitochondrial import receptor subunit tom20</fullName>
    </alternativeName>
    <alternativeName>
        <fullName evidence="13">Translocase of outer membrane 20 kDa subunit</fullName>
    </alternativeName>
</protein>
<dbReference type="GO" id="GO:0006886">
    <property type="term" value="P:intracellular protein transport"/>
    <property type="evidence" value="ECO:0007669"/>
    <property type="project" value="InterPro"/>
</dbReference>
<dbReference type="EMBL" id="OOIQ01000002">
    <property type="protein sequence ID" value="SPO43396.1"/>
    <property type="molecule type" value="Genomic_DNA"/>
</dbReference>
<evidence type="ECO:0000256" key="8">
    <source>
        <dbReference type="ARBA" id="ARBA00023128"/>
    </source>
</evidence>
<keyword evidence="16" id="KW-1185">Reference proteome</keyword>
<keyword evidence="5" id="KW-1000">Mitochondrion outer membrane</keyword>
<keyword evidence="7" id="KW-1133">Transmembrane helix</keyword>
<evidence type="ECO:0000256" key="13">
    <source>
        <dbReference type="ARBA" id="ARBA00080405"/>
    </source>
</evidence>
<dbReference type="GO" id="GO:0008320">
    <property type="term" value="F:protein transmembrane transporter activity"/>
    <property type="evidence" value="ECO:0007669"/>
    <property type="project" value="TreeGrafter"/>
</dbReference>
<evidence type="ECO:0000256" key="11">
    <source>
        <dbReference type="ARBA" id="ARBA00068548"/>
    </source>
</evidence>
<keyword evidence="4" id="KW-0812">Transmembrane</keyword>
<dbReference type="PRINTS" id="PR00351">
    <property type="entry name" value="OM20RECEPTOR"/>
</dbReference>
<evidence type="ECO:0000256" key="5">
    <source>
        <dbReference type="ARBA" id="ARBA00022787"/>
    </source>
</evidence>
<dbReference type="AlphaFoldDB" id="A0A5C3FGZ4"/>
<dbReference type="Proteomes" id="UP000325008">
    <property type="component" value="Unassembled WGS sequence"/>
</dbReference>
<feature type="region of interest" description="Disordered" evidence="14">
    <location>
        <begin position="158"/>
        <end position="339"/>
    </location>
</feature>
<proteinExistence type="inferred from homology"/>
<feature type="compositionally biased region" description="Polar residues" evidence="14">
    <location>
        <begin position="221"/>
        <end position="244"/>
    </location>
</feature>
<dbReference type="Gene3D" id="1.20.960.10">
    <property type="entry name" value="Mitochondrial outer membrane translocase complex, subunit Tom20 domain"/>
    <property type="match status" value="1"/>
</dbReference>
<evidence type="ECO:0000256" key="6">
    <source>
        <dbReference type="ARBA" id="ARBA00022927"/>
    </source>
</evidence>
<feature type="compositionally biased region" description="Low complexity" evidence="14">
    <location>
        <begin position="206"/>
        <end position="220"/>
    </location>
</feature>
<evidence type="ECO:0000313" key="16">
    <source>
        <dbReference type="Proteomes" id="UP000325008"/>
    </source>
</evidence>
<dbReference type="GO" id="GO:0006605">
    <property type="term" value="P:protein targeting"/>
    <property type="evidence" value="ECO:0007669"/>
    <property type="project" value="InterPro"/>
</dbReference>
<evidence type="ECO:0000256" key="1">
    <source>
        <dbReference type="ARBA" id="ARBA00004572"/>
    </source>
</evidence>
<evidence type="ECO:0000256" key="10">
    <source>
        <dbReference type="ARBA" id="ARBA00042705"/>
    </source>
</evidence>
<dbReference type="Pfam" id="PF02064">
    <property type="entry name" value="MAS20"/>
    <property type="match status" value="1"/>
</dbReference>
<dbReference type="InterPro" id="IPR002056">
    <property type="entry name" value="MAS20"/>
</dbReference>
<comment type="caution">
    <text evidence="15">The sequence shown here is derived from an EMBL/GenBank/DDBJ whole genome shotgun (WGS) entry which is preliminary data.</text>
</comment>
<dbReference type="InterPro" id="IPR023392">
    <property type="entry name" value="Tom20_dom_sf"/>
</dbReference>
<keyword evidence="8" id="KW-0496">Mitochondrion</keyword>
<dbReference type="PANTHER" id="PTHR12430:SF0">
    <property type="entry name" value="TRANSLOCASE OF OUTER MITOCHONDRIAL MEMBRANE 20"/>
    <property type="match status" value="1"/>
</dbReference>
<reference evidence="15" key="1">
    <citation type="submission" date="2018-03" db="EMBL/GenBank/DDBJ databases">
        <authorList>
            <person name="Guldener U."/>
        </authorList>
    </citation>
    <scope>NUCLEOTIDE SEQUENCE [LARGE SCALE GENOMIC DNA]</scope>
    <source>
        <strain evidence="15">ATCC34888</strain>
    </source>
</reference>
<sequence length="339" mass="36099">MKTSQIVLTSLSVLGVAGIGYAVYFDHRRRTDATFRKNLRKESKRTSKAEKKAAAKRTQQEDGFIEELLQEVRAPGAFPSGVEEREQYFLKYVSLGEQLFAMGTDRYLDAAAAFFKALKVYPQPVELIMIYQKAVPKEVFDTIMRIVSKEIATGGAAEGMSAENLDEVDDDGPSQLDASKDEKNEDDDEEAEAKVDAAATEDKDASASASSATPAAASAPRQGTDSGTTSSQEWDTLSATSLNETGVMVTPNAPASAASESPDTKEAAPTPSADELKPPSIDTSASVTQSSTQQPTTPSKQNFTSGWSPAPVFGASSPLAEKKATVEAGSDDEAQDKSE</sequence>
<evidence type="ECO:0000313" key="15">
    <source>
        <dbReference type="EMBL" id="SPO43396.1"/>
    </source>
</evidence>
<comment type="subcellular location">
    <subcellularLocation>
        <location evidence="1">Mitochondrion outer membrane</location>
        <topology evidence="1">Single-pass membrane protein</topology>
    </subcellularLocation>
</comment>
<evidence type="ECO:0000256" key="14">
    <source>
        <dbReference type="SAM" id="MobiDB-lite"/>
    </source>
</evidence>
<evidence type="ECO:0000256" key="12">
    <source>
        <dbReference type="ARBA" id="ARBA00073975"/>
    </source>
</evidence>
<dbReference type="OrthoDB" id="2154253at2759"/>
<dbReference type="PANTHER" id="PTHR12430">
    <property type="entry name" value="MITOCHONDRIAL IMPORT RECEPTOR SUBUNIT TOM20"/>
    <property type="match status" value="1"/>
</dbReference>
<dbReference type="GO" id="GO:0030150">
    <property type="term" value="P:protein import into mitochondrial matrix"/>
    <property type="evidence" value="ECO:0007669"/>
    <property type="project" value="TreeGrafter"/>
</dbReference>
<feature type="compositionally biased region" description="Basic and acidic residues" evidence="14">
    <location>
        <begin position="39"/>
        <end position="53"/>
    </location>
</feature>
<evidence type="ECO:0000256" key="4">
    <source>
        <dbReference type="ARBA" id="ARBA00022692"/>
    </source>
</evidence>
<feature type="compositionally biased region" description="Basic and acidic residues" evidence="14">
    <location>
        <begin position="192"/>
        <end position="205"/>
    </location>
</feature>
<dbReference type="GO" id="GO:0030943">
    <property type="term" value="F:mitochondrion targeting sequence binding"/>
    <property type="evidence" value="ECO:0007669"/>
    <property type="project" value="TreeGrafter"/>
</dbReference>
<comment type="similarity">
    <text evidence="2">Belongs to the Tom20 family.</text>
</comment>
<evidence type="ECO:0000256" key="7">
    <source>
        <dbReference type="ARBA" id="ARBA00022989"/>
    </source>
</evidence>
<evidence type="ECO:0000256" key="2">
    <source>
        <dbReference type="ARBA" id="ARBA00005792"/>
    </source>
</evidence>
<name>A0A5C3FGZ4_PSEA2</name>
<keyword evidence="15" id="KW-0675">Receptor</keyword>
<dbReference type="GO" id="GO:0005742">
    <property type="term" value="C:mitochondrial outer membrane translocase complex"/>
    <property type="evidence" value="ECO:0007669"/>
    <property type="project" value="InterPro"/>
</dbReference>
<feature type="compositionally biased region" description="Low complexity" evidence="14">
    <location>
        <begin position="251"/>
        <end position="261"/>
    </location>
</feature>
<evidence type="ECO:0000256" key="9">
    <source>
        <dbReference type="ARBA" id="ARBA00023136"/>
    </source>
</evidence>
<evidence type="ECO:0000256" key="3">
    <source>
        <dbReference type="ARBA" id="ARBA00022448"/>
    </source>
</evidence>
<keyword evidence="3" id="KW-0813">Transport</keyword>
<organism evidence="15 16">
    <name type="scientific">Pseudozyma antarctica</name>
    <name type="common">Yeast</name>
    <name type="synonym">Candida antarctica</name>
    <dbReference type="NCBI Taxonomy" id="84753"/>
    <lineage>
        <taxon>Eukaryota</taxon>
        <taxon>Fungi</taxon>
        <taxon>Dikarya</taxon>
        <taxon>Basidiomycota</taxon>
        <taxon>Ustilaginomycotina</taxon>
        <taxon>Ustilaginomycetes</taxon>
        <taxon>Ustilaginales</taxon>
        <taxon>Ustilaginaceae</taxon>
        <taxon>Moesziomyces</taxon>
    </lineage>
</organism>
<gene>
    <name evidence="15" type="ORF">PSANT_01080</name>
</gene>
<keyword evidence="6" id="KW-0653">Protein transport</keyword>
<dbReference type="GO" id="GO:0016031">
    <property type="term" value="P:tRNA import into mitochondrion"/>
    <property type="evidence" value="ECO:0007669"/>
    <property type="project" value="TreeGrafter"/>
</dbReference>
<dbReference type="SUPFAM" id="SSF47157">
    <property type="entry name" value="Mitochondrial import receptor subunit Tom20"/>
    <property type="match status" value="1"/>
</dbReference>
<accession>A0A5C3FGZ4</accession>
<feature type="compositionally biased region" description="Low complexity" evidence="14">
    <location>
        <begin position="283"/>
        <end position="301"/>
    </location>
</feature>
<dbReference type="FunFam" id="1.20.960.10:FF:000002">
    <property type="entry name" value="Mitochondrial import receptor subunit TOM20"/>
    <property type="match status" value="1"/>
</dbReference>
<feature type="compositionally biased region" description="Acidic residues" evidence="14">
    <location>
        <begin position="329"/>
        <end position="339"/>
    </location>
</feature>
<keyword evidence="9" id="KW-0472">Membrane</keyword>
<feature type="region of interest" description="Disordered" evidence="14">
    <location>
        <begin position="39"/>
        <end position="59"/>
    </location>
</feature>